<feature type="compositionally biased region" description="Basic and acidic residues" evidence="1">
    <location>
        <begin position="34"/>
        <end position="43"/>
    </location>
</feature>
<sequence length="50" mass="5654">MMKKRTKRMVEKVMTSVTGKELRNARTLQCGGAPEKKLSRRDLPPLPTPS</sequence>
<feature type="region of interest" description="Disordered" evidence="1">
    <location>
        <begin position="1"/>
        <end position="50"/>
    </location>
</feature>
<accession>A0A9W9ZDE0</accession>
<evidence type="ECO:0000313" key="3">
    <source>
        <dbReference type="Proteomes" id="UP001163046"/>
    </source>
</evidence>
<evidence type="ECO:0000256" key="1">
    <source>
        <dbReference type="SAM" id="MobiDB-lite"/>
    </source>
</evidence>
<proteinExistence type="predicted"/>
<comment type="caution">
    <text evidence="2">The sequence shown here is derived from an EMBL/GenBank/DDBJ whole genome shotgun (WGS) entry which is preliminary data.</text>
</comment>
<gene>
    <name evidence="2" type="ORF">OS493_017698</name>
</gene>
<name>A0A9W9ZDE0_9CNID</name>
<keyword evidence="3" id="KW-1185">Reference proteome</keyword>
<reference evidence="2" key="1">
    <citation type="submission" date="2023-01" db="EMBL/GenBank/DDBJ databases">
        <title>Genome assembly of the deep-sea coral Lophelia pertusa.</title>
        <authorList>
            <person name="Herrera S."/>
            <person name="Cordes E."/>
        </authorList>
    </citation>
    <scope>NUCLEOTIDE SEQUENCE</scope>
    <source>
        <strain evidence="2">USNM1676648</strain>
        <tissue evidence="2">Polyp</tissue>
    </source>
</reference>
<dbReference type="Proteomes" id="UP001163046">
    <property type="component" value="Unassembled WGS sequence"/>
</dbReference>
<organism evidence="2 3">
    <name type="scientific">Desmophyllum pertusum</name>
    <dbReference type="NCBI Taxonomy" id="174260"/>
    <lineage>
        <taxon>Eukaryota</taxon>
        <taxon>Metazoa</taxon>
        <taxon>Cnidaria</taxon>
        <taxon>Anthozoa</taxon>
        <taxon>Hexacorallia</taxon>
        <taxon>Scleractinia</taxon>
        <taxon>Caryophylliina</taxon>
        <taxon>Caryophylliidae</taxon>
        <taxon>Desmophyllum</taxon>
    </lineage>
</organism>
<protein>
    <submittedName>
        <fullName evidence="2">Uncharacterized protein</fullName>
    </submittedName>
</protein>
<dbReference type="EMBL" id="MU826359">
    <property type="protein sequence ID" value="KAJ7379195.1"/>
    <property type="molecule type" value="Genomic_DNA"/>
</dbReference>
<evidence type="ECO:0000313" key="2">
    <source>
        <dbReference type="EMBL" id="KAJ7379195.1"/>
    </source>
</evidence>
<dbReference type="AlphaFoldDB" id="A0A9W9ZDE0"/>